<accession>A0A922P4J7</accession>
<name>A0A922P4J7_9HYPH</name>
<dbReference type="InterPro" id="IPR051259">
    <property type="entry name" value="rRNA_Methyltransferase"/>
</dbReference>
<keyword evidence="5" id="KW-1185">Reference proteome</keyword>
<keyword evidence="2" id="KW-0808">Transferase</keyword>
<dbReference type="SUPFAM" id="SSF55315">
    <property type="entry name" value="L30e-like"/>
    <property type="match status" value="1"/>
</dbReference>
<sequence length="287" mass="29806">MAAGGEARIIRIDDPDDPRILEFHAIRERDLTGRQNRFIAEGTVVLRMLAAANAGGGGFVAEKILLLENRVAGLQAELASFPADVPVYVASSTVLDAIAGFHLHRGVLALGYRSHQPHAAELLETLPDTALVVCAAGISNHDNIGSIFRNAAAFGADAVLLDETCCDPLYRKALRVSVGAVLKVPYARGGSIEANLAALVQRGFDVWALSPSGKTEMGSLSAAPRMALVTGTEGSGLPAAILDRFNTARIAQAPGLDSLNAATATGIALYLLASAQGRLQTDGTAGS</sequence>
<dbReference type="SUPFAM" id="SSF75217">
    <property type="entry name" value="alpha/beta knot"/>
    <property type="match status" value="1"/>
</dbReference>
<dbReference type="InterPro" id="IPR029028">
    <property type="entry name" value="Alpha/beta_knot_MTases"/>
</dbReference>
<evidence type="ECO:0000313" key="5">
    <source>
        <dbReference type="Proteomes" id="UP000052167"/>
    </source>
</evidence>
<dbReference type="InterPro" id="IPR001537">
    <property type="entry name" value="SpoU_MeTrfase"/>
</dbReference>
<dbReference type="GO" id="GO:0032259">
    <property type="term" value="P:methylation"/>
    <property type="evidence" value="ECO:0007669"/>
    <property type="project" value="UniProtKB-KW"/>
</dbReference>
<dbReference type="CDD" id="cd18095">
    <property type="entry name" value="SpoU-like_rRNA-MTase"/>
    <property type="match status" value="1"/>
</dbReference>
<dbReference type="AlphaFoldDB" id="A0A922P4J7"/>
<gene>
    <name evidence="4" type="ORF">GV68_22625</name>
</gene>
<protein>
    <submittedName>
        <fullName evidence="4">RNA methyltransferase</fullName>
    </submittedName>
</protein>
<comment type="caution">
    <text evidence="4">The sequence shown here is derived from an EMBL/GenBank/DDBJ whole genome shotgun (WGS) entry which is preliminary data.</text>
</comment>
<dbReference type="GO" id="GO:0006396">
    <property type="term" value="P:RNA processing"/>
    <property type="evidence" value="ECO:0007669"/>
    <property type="project" value="InterPro"/>
</dbReference>
<dbReference type="OrthoDB" id="3190829at2"/>
<evidence type="ECO:0000259" key="3">
    <source>
        <dbReference type="Pfam" id="PF00588"/>
    </source>
</evidence>
<dbReference type="GO" id="GO:0003723">
    <property type="term" value="F:RNA binding"/>
    <property type="evidence" value="ECO:0007669"/>
    <property type="project" value="InterPro"/>
</dbReference>
<evidence type="ECO:0000313" key="4">
    <source>
        <dbReference type="EMBL" id="KEQ09650.1"/>
    </source>
</evidence>
<keyword evidence="1 4" id="KW-0489">Methyltransferase</keyword>
<dbReference type="InterPro" id="IPR029064">
    <property type="entry name" value="Ribosomal_eL30-like_sf"/>
</dbReference>
<dbReference type="InterPro" id="IPR029026">
    <property type="entry name" value="tRNA_m1G_MTases_N"/>
</dbReference>
<dbReference type="Pfam" id="PF00588">
    <property type="entry name" value="SpoU_methylase"/>
    <property type="match status" value="1"/>
</dbReference>
<feature type="domain" description="tRNA/rRNA methyltransferase SpoU type" evidence="3">
    <location>
        <begin position="131"/>
        <end position="270"/>
    </location>
</feature>
<dbReference type="Proteomes" id="UP000052167">
    <property type="component" value="Unassembled WGS sequence"/>
</dbReference>
<organism evidence="4 5">
    <name type="scientific">Pseudorhizobium pelagicum</name>
    <dbReference type="NCBI Taxonomy" id="1509405"/>
    <lineage>
        <taxon>Bacteria</taxon>
        <taxon>Pseudomonadati</taxon>
        <taxon>Pseudomonadota</taxon>
        <taxon>Alphaproteobacteria</taxon>
        <taxon>Hyphomicrobiales</taxon>
        <taxon>Rhizobiaceae</taxon>
        <taxon>Rhizobium/Agrobacterium group</taxon>
        <taxon>Pseudorhizobium</taxon>
    </lineage>
</organism>
<dbReference type="Gene3D" id="3.40.1280.10">
    <property type="match status" value="1"/>
</dbReference>
<dbReference type="PANTHER" id="PTHR43191">
    <property type="entry name" value="RRNA METHYLTRANSFERASE 3"/>
    <property type="match status" value="1"/>
</dbReference>
<reference evidence="4 5" key="1">
    <citation type="submission" date="2014-06" db="EMBL/GenBank/DDBJ databases">
        <title>Rhizobium pelagicum/R2-400B4.</title>
        <authorList>
            <person name="Kimes N.E."/>
            <person name="Lopez-Perez M."/>
        </authorList>
    </citation>
    <scope>NUCLEOTIDE SEQUENCE [LARGE SCALE GENOMIC DNA]</scope>
    <source>
        <strain evidence="4 5">R2-400B4</strain>
    </source>
</reference>
<dbReference type="PANTHER" id="PTHR43191:SF12">
    <property type="entry name" value="RRNA METHYLASE"/>
    <property type="match status" value="1"/>
</dbReference>
<evidence type="ECO:0000256" key="1">
    <source>
        <dbReference type="ARBA" id="ARBA00022603"/>
    </source>
</evidence>
<dbReference type="GO" id="GO:0008173">
    <property type="term" value="F:RNA methyltransferase activity"/>
    <property type="evidence" value="ECO:0007669"/>
    <property type="project" value="InterPro"/>
</dbReference>
<evidence type="ECO:0000256" key="2">
    <source>
        <dbReference type="ARBA" id="ARBA00022679"/>
    </source>
</evidence>
<dbReference type="RefSeq" id="WP_037165466.1">
    <property type="nucleotide sequence ID" value="NZ_CAJXID010000004.1"/>
</dbReference>
<proteinExistence type="predicted"/>
<dbReference type="EMBL" id="JOKJ01000006">
    <property type="protein sequence ID" value="KEQ09650.1"/>
    <property type="molecule type" value="Genomic_DNA"/>
</dbReference>